<protein>
    <submittedName>
        <fullName evidence="1">Uncharacterized protein</fullName>
    </submittedName>
</protein>
<dbReference type="SUPFAM" id="SSF56935">
    <property type="entry name" value="Porins"/>
    <property type="match status" value="1"/>
</dbReference>
<proteinExistence type="predicted"/>
<evidence type="ECO:0000313" key="1">
    <source>
        <dbReference type="EMBL" id="VAX01257.1"/>
    </source>
</evidence>
<dbReference type="EMBL" id="UOFV01000245">
    <property type="protein sequence ID" value="VAX01257.1"/>
    <property type="molecule type" value="Genomic_DNA"/>
</dbReference>
<name>A0A3B1B893_9ZZZZ</name>
<sequence>MQQWHFVLPRLLGAVLLWVSVAAQAGSLPSTLSFEGGGDAQGSRDQYLDLDYAFVGDSRLLASVAHNRSDSQNNPITTRSVLLGFRTDPLEPLSVGMDLETWGKKGSLETDTLRMVMDVSLQHWQFSLRPQWRTLTFSPDCVGIRRRFCQSDTEVKSTGMALDVSYYTDGPWSFSLGFARYQYDRRVEVLALDPRLEFVFSAATLNLSTGLEDRRSSITVFYFSHDALWSFSWLKSTSRVTGEASFVQTLRFSTDLSEQWRLRLRVGRQTLENGRDPVSFASAGLAYSW</sequence>
<organism evidence="1">
    <name type="scientific">hydrothermal vent metagenome</name>
    <dbReference type="NCBI Taxonomy" id="652676"/>
    <lineage>
        <taxon>unclassified sequences</taxon>
        <taxon>metagenomes</taxon>
        <taxon>ecological metagenomes</taxon>
    </lineage>
</organism>
<dbReference type="AlphaFoldDB" id="A0A3B1B893"/>
<reference evidence="1" key="1">
    <citation type="submission" date="2018-06" db="EMBL/GenBank/DDBJ databases">
        <authorList>
            <person name="Zhirakovskaya E."/>
        </authorList>
    </citation>
    <scope>NUCLEOTIDE SEQUENCE</scope>
</reference>
<gene>
    <name evidence="1" type="ORF">MNBD_GAMMA19-2213</name>
</gene>
<accession>A0A3B1B893</accession>